<keyword evidence="11" id="KW-1185">Reference proteome</keyword>
<gene>
    <name evidence="10" type="ORF">OEG82_23365</name>
</gene>
<keyword evidence="5 10" id="KW-0328">Glycosyltransferase</keyword>
<comment type="similarity">
    <text evidence="2">Belongs to the disproportionating enzyme family.</text>
</comment>
<evidence type="ECO:0000256" key="2">
    <source>
        <dbReference type="ARBA" id="ARBA00005684"/>
    </source>
</evidence>
<dbReference type="Gene3D" id="3.20.20.80">
    <property type="entry name" value="Glycosidases"/>
    <property type="match status" value="1"/>
</dbReference>
<evidence type="ECO:0000256" key="7">
    <source>
        <dbReference type="ARBA" id="ARBA00023277"/>
    </source>
</evidence>
<dbReference type="GO" id="GO:0004134">
    <property type="term" value="F:4-alpha-glucanotransferase activity"/>
    <property type="evidence" value="ECO:0007669"/>
    <property type="project" value="UniProtKB-EC"/>
</dbReference>
<dbReference type="InterPro" id="IPR017853">
    <property type="entry name" value="GH"/>
</dbReference>
<dbReference type="Proteomes" id="UP001081283">
    <property type="component" value="Unassembled WGS sequence"/>
</dbReference>
<evidence type="ECO:0000256" key="1">
    <source>
        <dbReference type="ARBA" id="ARBA00000439"/>
    </source>
</evidence>
<comment type="catalytic activity">
    <reaction evidence="1">
        <text>Transfers a segment of a (1-&gt;4)-alpha-D-glucan to a new position in an acceptor, which may be glucose or a (1-&gt;4)-alpha-D-glucan.</text>
        <dbReference type="EC" id="2.4.1.25"/>
    </reaction>
</comment>
<evidence type="ECO:0000313" key="10">
    <source>
        <dbReference type="EMBL" id="MCY0096925.1"/>
    </source>
</evidence>
<name>A0ABT3YM04_9HYPH</name>
<protein>
    <recommendedName>
        <fullName evidence="4">4-alpha-glucanotransferase</fullName>
        <ecNumber evidence="3">2.4.1.25</ecNumber>
    </recommendedName>
    <alternativeName>
        <fullName evidence="8">Amylomaltase</fullName>
    </alternativeName>
    <alternativeName>
        <fullName evidence="9">Disproportionating enzyme</fullName>
    </alternativeName>
</protein>
<keyword evidence="7" id="KW-0119">Carbohydrate metabolism</keyword>
<dbReference type="SUPFAM" id="SSF51445">
    <property type="entry name" value="(Trans)glycosidases"/>
    <property type="match status" value="1"/>
</dbReference>
<dbReference type="PANTHER" id="PTHR32438">
    <property type="entry name" value="4-ALPHA-GLUCANOTRANSFERASE DPE1, CHLOROPLASTIC/AMYLOPLASTIC"/>
    <property type="match status" value="1"/>
</dbReference>
<reference evidence="10" key="1">
    <citation type="submission" date="2022-10" db="EMBL/GenBank/DDBJ databases">
        <title>Hoeflea sp. J2-29, isolated from marine algae.</title>
        <authorList>
            <person name="Kristyanto S."/>
            <person name="Kim J.M."/>
            <person name="Jeon C.O."/>
        </authorList>
    </citation>
    <scope>NUCLEOTIDE SEQUENCE</scope>
    <source>
        <strain evidence="10">J2-29</strain>
    </source>
</reference>
<dbReference type="InterPro" id="IPR003385">
    <property type="entry name" value="Glyco_hydro_77"/>
</dbReference>
<dbReference type="Pfam" id="PF02446">
    <property type="entry name" value="Glyco_hydro_77"/>
    <property type="match status" value="1"/>
</dbReference>
<dbReference type="EMBL" id="JAOVZQ010000001">
    <property type="protein sequence ID" value="MCY0096925.1"/>
    <property type="molecule type" value="Genomic_DNA"/>
</dbReference>
<evidence type="ECO:0000256" key="8">
    <source>
        <dbReference type="ARBA" id="ARBA00031423"/>
    </source>
</evidence>
<accession>A0ABT3YM04</accession>
<dbReference type="PANTHER" id="PTHR32438:SF5">
    <property type="entry name" value="4-ALPHA-GLUCANOTRANSFERASE DPE1, CHLOROPLASTIC_AMYLOPLASTIC"/>
    <property type="match status" value="1"/>
</dbReference>
<evidence type="ECO:0000256" key="4">
    <source>
        <dbReference type="ARBA" id="ARBA00020295"/>
    </source>
</evidence>
<evidence type="ECO:0000256" key="6">
    <source>
        <dbReference type="ARBA" id="ARBA00022679"/>
    </source>
</evidence>
<evidence type="ECO:0000256" key="9">
    <source>
        <dbReference type="ARBA" id="ARBA00031501"/>
    </source>
</evidence>
<evidence type="ECO:0000256" key="3">
    <source>
        <dbReference type="ARBA" id="ARBA00012560"/>
    </source>
</evidence>
<sequence length="192" mass="21578">MGEDLGTVPEGLRDRLEAREILGMRVLWFERDEKGGFIPPQQWDRRAASMTGTHDLPTVAGWWRGRDIDWTWQLGRTSRAGDEAADRAVRARDRRLLWDSFEAAGNAAGVQPDPESTDDFVDAAVTHVGATASQLAIIPMEDVLGLVEQPNLPGTIDEHPNWRRRMPDTTNTMLSRPNVAARLDRLNKARTR</sequence>
<keyword evidence="6 10" id="KW-0808">Transferase</keyword>
<organism evidence="10 11">
    <name type="scientific">Hoeflea ulvae</name>
    <dbReference type="NCBI Taxonomy" id="2983764"/>
    <lineage>
        <taxon>Bacteria</taxon>
        <taxon>Pseudomonadati</taxon>
        <taxon>Pseudomonadota</taxon>
        <taxon>Alphaproteobacteria</taxon>
        <taxon>Hyphomicrobiales</taxon>
        <taxon>Rhizobiaceae</taxon>
        <taxon>Hoeflea</taxon>
    </lineage>
</organism>
<evidence type="ECO:0000313" key="11">
    <source>
        <dbReference type="Proteomes" id="UP001081283"/>
    </source>
</evidence>
<comment type="caution">
    <text evidence="10">The sequence shown here is derived from an EMBL/GenBank/DDBJ whole genome shotgun (WGS) entry which is preliminary data.</text>
</comment>
<dbReference type="EC" id="2.4.1.25" evidence="3"/>
<proteinExistence type="inferred from homology"/>
<evidence type="ECO:0000256" key="5">
    <source>
        <dbReference type="ARBA" id="ARBA00022676"/>
    </source>
</evidence>